<evidence type="ECO:0000313" key="3">
    <source>
        <dbReference type="Proteomes" id="UP000801492"/>
    </source>
</evidence>
<protein>
    <submittedName>
        <fullName evidence="2">Uncharacterized protein</fullName>
    </submittedName>
</protein>
<dbReference type="AlphaFoldDB" id="A0A8K0C3V9"/>
<feature type="compositionally biased region" description="Basic and acidic residues" evidence="1">
    <location>
        <begin position="88"/>
        <end position="129"/>
    </location>
</feature>
<proteinExistence type="predicted"/>
<accession>A0A8K0C3V9</accession>
<feature type="compositionally biased region" description="Basic and acidic residues" evidence="1">
    <location>
        <begin position="67"/>
        <end position="78"/>
    </location>
</feature>
<dbReference type="EMBL" id="VTPC01091217">
    <property type="protein sequence ID" value="KAF2879173.1"/>
    <property type="molecule type" value="Genomic_DNA"/>
</dbReference>
<name>A0A8K0C3V9_IGNLU</name>
<evidence type="ECO:0000256" key="1">
    <source>
        <dbReference type="SAM" id="MobiDB-lite"/>
    </source>
</evidence>
<keyword evidence="3" id="KW-1185">Reference proteome</keyword>
<sequence>MRPLYKRCFVAFVVDLRPISKLPRFRSQELVESPEVIISEENTLAWEGNFDLATGLPISEVPNIPDLFDRPQKDEDMGSSRISVEYTTPEKKDTPSEKDNPAQENSLVKDVKLEEIRPFPKHKQTDKVKVRQSQKS</sequence>
<feature type="region of interest" description="Disordered" evidence="1">
    <location>
        <begin position="63"/>
        <end position="136"/>
    </location>
</feature>
<reference evidence="2" key="1">
    <citation type="submission" date="2019-08" db="EMBL/GenBank/DDBJ databases">
        <title>The genome of the North American firefly Photinus pyralis.</title>
        <authorList>
            <consortium name="Photinus pyralis genome working group"/>
            <person name="Fallon T.R."/>
            <person name="Sander Lower S.E."/>
            <person name="Weng J.-K."/>
        </authorList>
    </citation>
    <scope>NUCLEOTIDE SEQUENCE</scope>
    <source>
        <strain evidence="2">TRF0915ILg1</strain>
        <tissue evidence="2">Whole body</tissue>
    </source>
</reference>
<gene>
    <name evidence="2" type="ORF">ILUMI_26999</name>
</gene>
<comment type="caution">
    <text evidence="2">The sequence shown here is derived from an EMBL/GenBank/DDBJ whole genome shotgun (WGS) entry which is preliminary data.</text>
</comment>
<evidence type="ECO:0000313" key="2">
    <source>
        <dbReference type="EMBL" id="KAF2879173.1"/>
    </source>
</evidence>
<dbReference type="Proteomes" id="UP000801492">
    <property type="component" value="Unassembled WGS sequence"/>
</dbReference>
<organism evidence="2 3">
    <name type="scientific">Ignelater luminosus</name>
    <name type="common">Cucubano</name>
    <name type="synonym">Pyrophorus luminosus</name>
    <dbReference type="NCBI Taxonomy" id="2038154"/>
    <lineage>
        <taxon>Eukaryota</taxon>
        <taxon>Metazoa</taxon>
        <taxon>Ecdysozoa</taxon>
        <taxon>Arthropoda</taxon>
        <taxon>Hexapoda</taxon>
        <taxon>Insecta</taxon>
        <taxon>Pterygota</taxon>
        <taxon>Neoptera</taxon>
        <taxon>Endopterygota</taxon>
        <taxon>Coleoptera</taxon>
        <taxon>Polyphaga</taxon>
        <taxon>Elateriformia</taxon>
        <taxon>Elateroidea</taxon>
        <taxon>Elateridae</taxon>
        <taxon>Agrypninae</taxon>
        <taxon>Pyrophorini</taxon>
        <taxon>Ignelater</taxon>
    </lineage>
</organism>